<keyword evidence="3" id="KW-1185">Reference proteome</keyword>
<sequence length="436" mass="47535">MACSAATTSTFKLDPDRKSKQARLLFGSTSLWCRPASLMPMTGRLDLASFIVQRSMGEQYERLKEIWTLWCTGEDDSAICLSYLRTRARAGRPAAGTGGPAGAESGGEKPSDEEDRGQDFEGLRVAARWARRQQGMDASMAKKMVRLDISCHVNRHINAQKADIQRSIDDEDGHDYELDYFPDLAVHSPPRSSEEDEEAPESKEGIEASDRKATEKMAEVSTKLAAWTKTLTSQYPQLQLSGAADTYVPPPWAAESATAVPSFAEMATVSEDDCYLSLGLVFLEGLDDLPHDILMSGTAPCWASPSARSEVNKSEVADSIGQQVLTNGRPAEDLQLLDPDQVCKPIQEMLGRDFMLSDQLQEQFRSVAVQTFCAEAIPDSSSTAEDPSVAPVMLFQIGDLAMQLASARRLQKLSLASELESQIGVIVSQVEAVSGL</sequence>
<evidence type="ECO:0000256" key="1">
    <source>
        <dbReference type="SAM" id="MobiDB-lite"/>
    </source>
</evidence>
<feature type="compositionally biased region" description="Basic and acidic residues" evidence="1">
    <location>
        <begin position="200"/>
        <end position="214"/>
    </location>
</feature>
<feature type="compositionally biased region" description="Gly residues" evidence="1">
    <location>
        <begin position="96"/>
        <end position="105"/>
    </location>
</feature>
<evidence type="ECO:0008006" key="4">
    <source>
        <dbReference type="Google" id="ProtNLM"/>
    </source>
</evidence>
<protein>
    <recommendedName>
        <fullName evidence="4">Rab3 GTPase-activating protein catalytic subunit</fullName>
    </recommendedName>
</protein>
<evidence type="ECO:0000313" key="3">
    <source>
        <dbReference type="Proteomes" id="UP001189429"/>
    </source>
</evidence>
<dbReference type="Proteomes" id="UP001189429">
    <property type="component" value="Unassembled WGS sequence"/>
</dbReference>
<reference evidence="2" key="1">
    <citation type="submission" date="2023-10" db="EMBL/GenBank/DDBJ databases">
        <authorList>
            <person name="Chen Y."/>
            <person name="Shah S."/>
            <person name="Dougan E. K."/>
            <person name="Thang M."/>
            <person name="Chan C."/>
        </authorList>
    </citation>
    <scope>NUCLEOTIDE SEQUENCE [LARGE SCALE GENOMIC DNA]</scope>
</reference>
<feature type="region of interest" description="Disordered" evidence="1">
    <location>
        <begin position="91"/>
        <end position="118"/>
    </location>
</feature>
<proteinExistence type="predicted"/>
<feature type="region of interest" description="Disordered" evidence="1">
    <location>
        <begin position="183"/>
        <end position="214"/>
    </location>
</feature>
<accession>A0ABN9WE10</accession>
<organism evidence="2 3">
    <name type="scientific">Prorocentrum cordatum</name>
    <dbReference type="NCBI Taxonomy" id="2364126"/>
    <lineage>
        <taxon>Eukaryota</taxon>
        <taxon>Sar</taxon>
        <taxon>Alveolata</taxon>
        <taxon>Dinophyceae</taxon>
        <taxon>Prorocentrales</taxon>
        <taxon>Prorocentraceae</taxon>
        <taxon>Prorocentrum</taxon>
    </lineage>
</organism>
<comment type="caution">
    <text evidence="2">The sequence shown here is derived from an EMBL/GenBank/DDBJ whole genome shotgun (WGS) entry which is preliminary data.</text>
</comment>
<name>A0ABN9WE10_9DINO</name>
<gene>
    <name evidence="2" type="ORF">PCOR1329_LOCUS65374</name>
</gene>
<dbReference type="EMBL" id="CAUYUJ010018371">
    <property type="protein sequence ID" value="CAK0883079.1"/>
    <property type="molecule type" value="Genomic_DNA"/>
</dbReference>
<evidence type="ECO:0000313" key="2">
    <source>
        <dbReference type="EMBL" id="CAK0883079.1"/>
    </source>
</evidence>